<evidence type="ECO:0000313" key="9">
    <source>
        <dbReference type="EMBL" id="VDP76613.1"/>
    </source>
</evidence>
<dbReference type="SUPFAM" id="SSF48452">
    <property type="entry name" value="TPR-like"/>
    <property type="match status" value="1"/>
</dbReference>
<gene>
    <name evidence="9" type="ORF">ECPE_LOCUS5815</name>
</gene>
<evidence type="ECO:0000256" key="2">
    <source>
        <dbReference type="ARBA" id="ARBA00011375"/>
    </source>
</evidence>
<dbReference type="GO" id="GO:0008017">
    <property type="term" value="F:microtubule binding"/>
    <property type="evidence" value="ECO:0007669"/>
    <property type="project" value="TreeGrafter"/>
</dbReference>
<evidence type="ECO:0000256" key="6">
    <source>
        <dbReference type="ARBA" id="ARBA00023212"/>
    </source>
</evidence>
<dbReference type="EMBL" id="UZAN01042719">
    <property type="protein sequence ID" value="VDP76613.1"/>
    <property type="molecule type" value="Genomic_DNA"/>
</dbReference>
<evidence type="ECO:0000256" key="7">
    <source>
        <dbReference type="ARBA" id="ARBA00039966"/>
    </source>
</evidence>
<comment type="subcellular location">
    <subcellularLocation>
        <location evidence="1">Cytoplasm</location>
        <location evidence="1">Cytoskeleton</location>
    </subcellularLocation>
</comment>
<dbReference type="InterPro" id="IPR011990">
    <property type="entry name" value="TPR-like_helical_dom_sf"/>
</dbReference>
<keyword evidence="3" id="KW-0963">Cytoplasm</keyword>
<keyword evidence="10" id="KW-1185">Reference proteome</keyword>
<comment type="subunit">
    <text evidence="2">Interacts with microtubules.</text>
</comment>
<evidence type="ECO:0000313" key="11">
    <source>
        <dbReference type="WBParaSite" id="ECPE_0000582801-mRNA-1"/>
    </source>
</evidence>
<evidence type="ECO:0000256" key="4">
    <source>
        <dbReference type="ARBA" id="ARBA00022737"/>
    </source>
</evidence>
<evidence type="ECO:0000256" key="1">
    <source>
        <dbReference type="ARBA" id="ARBA00004245"/>
    </source>
</evidence>
<dbReference type="PANTHER" id="PTHR16056:SF16">
    <property type="entry name" value="REGULATOR OF MICROTUBULE DYNAMICS PROTEIN 1"/>
    <property type="match status" value="1"/>
</dbReference>
<protein>
    <recommendedName>
        <fullName evidence="7">Regulator of microtubule dynamics protein 1</fullName>
    </recommendedName>
    <alternativeName>
        <fullName evidence="8">Protein FAM82B</fullName>
    </alternativeName>
</protein>
<keyword evidence="4" id="KW-0677">Repeat</keyword>
<evidence type="ECO:0000256" key="3">
    <source>
        <dbReference type="ARBA" id="ARBA00022490"/>
    </source>
</evidence>
<dbReference type="GO" id="GO:0005876">
    <property type="term" value="C:spindle microtubule"/>
    <property type="evidence" value="ECO:0007669"/>
    <property type="project" value="TreeGrafter"/>
</dbReference>
<evidence type="ECO:0000256" key="5">
    <source>
        <dbReference type="ARBA" id="ARBA00022803"/>
    </source>
</evidence>
<keyword evidence="5" id="KW-0802">TPR repeat</keyword>
<dbReference type="Gene3D" id="1.25.40.10">
    <property type="entry name" value="Tetratricopeptide repeat domain"/>
    <property type="match status" value="1"/>
</dbReference>
<dbReference type="GO" id="GO:0005739">
    <property type="term" value="C:mitochondrion"/>
    <property type="evidence" value="ECO:0007669"/>
    <property type="project" value="TreeGrafter"/>
</dbReference>
<proteinExistence type="predicted"/>
<dbReference type="WBParaSite" id="ECPE_0000582801-mRNA-1">
    <property type="protein sequence ID" value="ECPE_0000582801-mRNA-1"/>
    <property type="gene ID" value="ECPE_0000582801"/>
</dbReference>
<evidence type="ECO:0000256" key="8">
    <source>
        <dbReference type="ARBA" id="ARBA00041958"/>
    </source>
</evidence>
<dbReference type="GO" id="GO:0097431">
    <property type="term" value="C:mitotic spindle pole"/>
    <property type="evidence" value="ECO:0007669"/>
    <property type="project" value="TreeGrafter"/>
</dbReference>
<reference evidence="11" key="1">
    <citation type="submission" date="2016-06" db="UniProtKB">
        <authorList>
            <consortium name="WormBaseParasite"/>
        </authorList>
    </citation>
    <scope>IDENTIFICATION</scope>
</reference>
<dbReference type="InterPro" id="IPR049039">
    <property type="entry name" value="RMD1-3_a_helical_rpt"/>
</dbReference>
<name>A0A183AFT0_9TREM</name>
<evidence type="ECO:0000313" key="10">
    <source>
        <dbReference type="Proteomes" id="UP000272942"/>
    </source>
</evidence>
<accession>A0A183AFT0</accession>
<dbReference type="PANTHER" id="PTHR16056">
    <property type="entry name" value="REGULATOR OF MICROTUBULE DYNAMICS PROTEIN"/>
    <property type="match status" value="1"/>
</dbReference>
<dbReference type="OrthoDB" id="69711at2759"/>
<sequence>MEHVDQLIEQDKFAECRAILEQEMDKRVDPEVGWRLARCYYMWFGISMDQLAQLAGTNERIKTSYKMREVWDRALESDPNNYTAVSCIGIWCYVVADLPEVKRKLAKTFMTEPPSSCFLEDLMGKANKYLEECLKDHPNHANALTWYGITIDQLARLDGTNERIKKSFEMKEVWERSLQADPNNYLTHSCMGIWCFTVTDLPALKRTFANTFFRTPPNSTYEEALHHLVKSEELSPKSLVGNLLHLAKTYYRLGDKVKAKEYCEYTQQFRDIGYEVAKNKKEAKDLMKKL</sequence>
<dbReference type="AlphaFoldDB" id="A0A183AFT0"/>
<dbReference type="Pfam" id="PF21033">
    <property type="entry name" value="RMD1-3"/>
    <property type="match status" value="2"/>
</dbReference>
<reference evidence="9 10" key="2">
    <citation type="submission" date="2018-11" db="EMBL/GenBank/DDBJ databases">
        <authorList>
            <consortium name="Pathogen Informatics"/>
        </authorList>
    </citation>
    <scope>NUCLEOTIDE SEQUENCE [LARGE SCALE GENOMIC DNA]</scope>
    <source>
        <strain evidence="9 10">Egypt</strain>
    </source>
</reference>
<keyword evidence="6" id="KW-0206">Cytoskeleton</keyword>
<dbReference type="Proteomes" id="UP000272942">
    <property type="component" value="Unassembled WGS sequence"/>
</dbReference>
<organism evidence="11">
    <name type="scientific">Echinostoma caproni</name>
    <dbReference type="NCBI Taxonomy" id="27848"/>
    <lineage>
        <taxon>Eukaryota</taxon>
        <taxon>Metazoa</taxon>
        <taxon>Spiralia</taxon>
        <taxon>Lophotrochozoa</taxon>
        <taxon>Platyhelminthes</taxon>
        <taxon>Trematoda</taxon>
        <taxon>Digenea</taxon>
        <taxon>Plagiorchiida</taxon>
        <taxon>Echinostomata</taxon>
        <taxon>Echinostomatoidea</taxon>
        <taxon>Echinostomatidae</taxon>
        <taxon>Echinostoma</taxon>
    </lineage>
</organism>